<protein>
    <recommendedName>
        <fullName evidence="2">DNA methylase N-4/N-6 domain-containing protein</fullName>
    </recommendedName>
</protein>
<name>A0A0F9T120_9ZZZZ</name>
<evidence type="ECO:0008006" key="2">
    <source>
        <dbReference type="Google" id="ProtNLM"/>
    </source>
</evidence>
<evidence type="ECO:0000313" key="1">
    <source>
        <dbReference type="EMBL" id="KKN68477.1"/>
    </source>
</evidence>
<proteinExistence type="predicted"/>
<comment type="caution">
    <text evidence="1">The sequence shown here is derived from an EMBL/GenBank/DDBJ whole genome shotgun (WGS) entry which is preliminary data.</text>
</comment>
<organism evidence="1">
    <name type="scientific">marine sediment metagenome</name>
    <dbReference type="NCBI Taxonomy" id="412755"/>
    <lineage>
        <taxon>unclassified sequences</taxon>
        <taxon>metagenomes</taxon>
        <taxon>ecological metagenomes</taxon>
    </lineage>
</organism>
<gene>
    <name evidence="1" type="ORF">LCGC14_0451130</name>
</gene>
<dbReference type="InterPro" id="IPR029063">
    <property type="entry name" value="SAM-dependent_MTases_sf"/>
</dbReference>
<dbReference type="AlphaFoldDB" id="A0A0F9T120"/>
<dbReference type="EMBL" id="LAZR01000448">
    <property type="protein sequence ID" value="KKN68477.1"/>
    <property type="molecule type" value="Genomic_DNA"/>
</dbReference>
<sequence length="195" mass="22360">MKFCYADPPYPGCEKHYGGRGVNHKILIWHLEHDFDAFALSTNQKNLAYVLPMLTCKYRIMAWVKTFGGSMATSNPSYYWEPVIVHGGRKRRPREYGRLDWCEAHTYMHELVKQQVVGKKPNKFYHWLLDVVNVKRGDEVIDLFPGNGGLSHVVDSHMNQQVWPLETEISSLGKTQLFNRGLTPPAAQPAEEGKT</sequence>
<accession>A0A0F9T120</accession>
<dbReference type="SUPFAM" id="SSF53335">
    <property type="entry name" value="S-adenosyl-L-methionine-dependent methyltransferases"/>
    <property type="match status" value="1"/>
</dbReference>
<reference evidence="1" key="1">
    <citation type="journal article" date="2015" name="Nature">
        <title>Complex archaea that bridge the gap between prokaryotes and eukaryotes.</title>
        <authorList>
            <person name="Spang A."/>
            <person name="Saw J.H."/>
            <person name="Jorgensen S.L."/>
            <person name="Zaremba-Niedzwiedzka K."/>
            <person name="Martijn J."/>
            <person name="Lind A.E."/>
            <person name="van Eijk R."/>
            <person name="Schleper C."/>
            <person name="Guy L."/>
            <person name="Ettema T.J."/>
        </authorList>
    </citation>
    <scope>NUCLEOTIDE SEQUENCE</scope>
</reference>